<gene>
    <name evidence="1" type="ORF">GCM10008986_24440</name>
</gene>
<dbReference type="SUPFAM" id="SSF56112">
    <property type="entry name" value="Protein kinase-like (PK-like)"/>
    <property type="match status" value="1"/>
</dbReference>
<evidence type="ECO:0008006" key="3">
    <source>
        <dbReference type="Google" id="ProtNLM"/>
    </source>
</evidence>
<dbReference type="Pfam" id="PF04655">
    <property type="entry name" value="APH_6_hur"/>
    <property type="match status" value="1"/>
</dbReference>
<dbReference type="InterPro" id="IPR006748">
    <property type="entry name" value="NH2Glyco/OHUrea_AB-resist_kin"/>
</dbReference>
<evidence type="ECO:0000313" key="2">
    <source>
        <dbReference type="Proteomes" id="UP001500880"/>
    </source>
</evidence>
<accession>A0ABN1BF96</accession>
<dbReference type="EMBL" id="BAAADO010000004">
    <property type="protein sequence ID" value="GAA0496602.1"/>
    <property type="molecule type" value="Genomic_DNA"/>
</dbReference>
<keyword evidence="2" id="KW-1185">Reference proteome</keyword>
<protein>
    <recommendedName>
        <fullName evidence="3">Streptomycin 6-kinase</fullName>
    </recommendedName>
</protein>
<dbReference type="InterPro" id="IPR011009">
    <property type="entry name" value="Kinase-like_dom_sf"/>
</dbReference>
<name>A0ABN1BF96_9BACI</name>
<dbReference type="Proteomes" id="UP001500880">
    <property type="component" value="Unassembled WGS sequence"/>
</dbReference>
<evidence type="ECO:0000313" key="1">
    <source>
        <dbReference type="EMBL" id="GAA0496602.1"/>
    </source>
</evidence>
<sequence length="303" mass="35386">MQLPTDFVNNVKFHFKEEGRKWLNQLPELIAYSKQRWGLQMKEPLSLSINYVAPAIREHGEQIMVKICIPGEEFLNELRALKRYDTMNMVELLDYDRERGILLLTKVEPGHPLSNMSNDEKRTQIAAKVHETLTYPVHNTTSFPTTETMENHLRNITIKNPNGLGPYSVTILNNALSMYSHLNTTSEQRWLLHGDFHHDNILATGVEGEWTTIDPKGLIGEREYDFVQFLLNQLPKKNRSTTINRRIQILVEEGNLNKDRLIEWGFCHSVLATCWTVDHENNYNEDFYQGSKVFQHWCQDMNE</sequence>
<organism evidence="1 2">
    <name type="scientific">Salinibacillus aidingensis</name>
    <dbReference type="NCBI Taxonomy" id="237684"/>
    <lineage>
        <taxon>Bacteria</taxon>
        <taxon>Bacillati</taxon>
        <taxon>Bacillota</taxon>
        <taxon>Bacilli</taxon>
        <taxon>Bacillales</taxon>
        <taxon>Bacillaceae</taxon>
        <taxon>Salinibacillus</taxon>
    </lineage>
</organism>
<comment type="caution">
    <text evidence="1">The sequence shown here is derived from an EMBL/GenBank/DDBJ whole genome shotgun (WGS) entry which is preliminary data.</text>
</comment>
<reference evidence="1 2" key="1">
    <citation type="journal article" date="2019" name="Int. J. Syst. Evol. Microbiol.">
        <title>The Global Catalogue of Microorganisms (GCM) 10K type strain sequencing project: providing services to taxonomists for standard genome sequencing and annotation.</title>
        <authorList>
            <consortium name="The Broad Institute Genomics Platform"/>
            <consortium name="The Broad Institute Genome Sequencing Center for Infectious Disease"/>
            <person name="Wu L."/>
            <person name="Ma J."/>
        </authorList>
    </citation>
    <scope>NUCLEOTIDE SEQUENCE [LARGE SCALE GENOMIC DNA]</scope>
    <source>
        <strain evidence="1 2">JCM 12389</strain>
    </source>
</reference>
<proteinExistence type="predicted"/>